<dbReference type="InterPro" id="IPR050400">
    <property type="entry name" value="Bact_Cytoskel_RodZ"/>
</dbReference>
<feature type="compositionally biased region" description="Pro residues" evidence="1">
    <location>
        <begin position="221"/>
        <end position="232"/>
    </location>
</feature>
<reference evidence="4 5" key="1">
    <citation type="submission" date="2020-08" db="EMBL/GenBank/DDBJ databases">
        <title>Genomic Encyclopedia of Type Strains, Phase IV (KMG-IV): sequencing the most valuable type-strain genomes for metagenomic binning, comparative biology and taxonomic classification.</title>
        <authorList>
            <person name="Goeker M."/>
        </authorList>
    </citation>
    <scope>NUCLEOTIDE SEQUENCE [LARGE SCALE GENOMIC DNA]</scope>
    <source>
        <strain evidence="4 5">DSM 22359</strain>
    </source>
</reference>
<dbReference type="PANTHER" id="PTHR34475:SF1">
    <property type="entry name" value="CYTOSKELETON PROTEIN RODZ"/>
    <property type="match status" value="1"/>
</dbReference>
<feature type="transmembrane region" description="Helical" evidence="2">
    <location>
        <begin position="116"/>
        <end position="137"/>
    </location>
</feature>
<dbReference type="Pfam" id="PF13464">
    <property type="entry name" value="RodZ_C"/>
    <property type="match status" value="1"/>
</dbReference>
<sequence>MTDEEQSRSAPAKPVGRQLRQAREQLGLSVEAIADHQHLRSSIIQAIEAGDYTKVDTELFLKGYVRSYAVQVGLDADAVIRDLDAELEPIREEREREHQADPLIDIERRKRRKRQIAKAVIVAILLGVAGALAFNYLETEGRGASAPTLENSEAPTNDGDGSPGPEDGDAGESATRSQDVQPESLTATPAGTPDDGASFATVDDETTAADGAQTQADASGPVPPEEPAPSPEPDALLGDSSAVAQTDPEVPAQPESESFSAVVDNDIAETTEAASAAGEASLTMTFSANCWVQISDAEGNRLVSALRGPGDELNVSGPAPFSLVVGAMSAVDTLEFRGQPVDLGGFRVVNDRAEFTLEP</sequence>
<dbReference type="EMBL" id="JACHFE010000002">
    <property type="protein sequence ID" value="MBB5320362.1"/>
    <property type="molecule type" value="Genomic_DNA"/>
</dbReference>
<dbReference type="InterPro" id="IPR010982">
    <property type="entry name" value="Lambda_DNA-bd_dom_sf"/>
</dbReference>
<keyword evidence="5" id="KW-1185">Reference proteome</keyword>
<dbReference type="AlphaFoldDB" id="A0A840U5Z0"/>
<dbReference type="GO" id="GO:0003677">
    <property type="term" value="F:DNA binding"/>
    <property type="evidence" value="ECO:0007669"/>
    <property type="project" value="InterPro"/>
</dbReference>
<feature type="compositionally biased region" description="Low complexity" evidence="1">
    <location>
        <begin position="208"/>
        <end position="218"/>
    </location>
</feature>
<dbReference type="Gene3D" id="1.10.260.40">
    <property type="entry name" value="lambda repressor-like DNA-binding domains"/>
    <property type="match status" value="1"/>
</dbReference>
<comment type="caution">
    <text evidence="4">The sequence shown here is derived from an EMBL/GenBank/DDBJ whole genome shotgun (WGS) entry which is preliminary data.</text>
</comment>
<name>A0A840U5Z0_9GAMM</name>
<evidence type="ECO:0000256" key="2">
    <source>
        <dbReference type="SAM" id="Phobius"/>
    </source>
</evidence>
<dbReference type="Pfam" id="PF13413">
    <property type="entry name" value="HTH_25"/>
    <property type="match status" value="1"/>
</dbReference>
<keyword evidence="2" id="KW-1133">Transmembrane helix</keyword>
<gene>
    <name evidence="4" type="ORF">HNR38_000834</name>
</gene>
<dbReference type="RefSeq" id="WP_183700091.1">
    <property type="nucleotide sequence ID" value="NZ_JACHFE010000002.1"/>
</dbReference>
<evidence type="ECO:0000256" key="1">
    <source>
        <dbReference type="SAM" id="MobiDB-lite"/>
    </source>
</evidence>
<evidence type="ECO:0000313" key="5">
    <source>
        <dbReference type="Proteomes" id="UP000591735"/>
    </source>
</evidence>
<accession>A0A840U5Z0</accession>
<proteinExistence type="predicted"/>
<dbReference type="SUPFAM" id="SSF47413">
    <property type="entry name" value="lambda repressor-like DNA-binding domains"/>
    <property type="match status" value="1"/>
</dbReference>
<feature type="domain" description="Cytoskeleton protein RodZ-like C-terminal" evidence="3">
    <location>
        <begin position="283"/>
        <end position="356"/>
    </location>
</feature>
<keyword evidence="2" id="KW-0812">Transmembrane</keyword>
<dbReference type="PANTHER" id="PTHR34475">
    <property type="match status" value="1"/>
</dbReference>
<protein>
    <submittedName>
        <fullName evidence="4">Cytoskeleton protein RodZ</fullName>
    </submittedName>
</protein>
<keyword evidence="2" id="KW-0472">Membrane</keyword>
<dbReference type="CDD" id="cd00093">
    <property type="entry name" value="HTH_XRE"/>
    <property type="match status" value="1"/>
</dbReference>
<feature type="compositionally biased region" description="Polar residues" evidence="1">
    <location>
        <begin position="174"/>
        <end position="189"/>
    </location>
</feature>
<organism evidence="4 5">
    <name type="scientific">Marinobacter oulmenensis</name>
    <dbReference type="NCBI Taxonomy" id="643747"/>
    <lineage>
        <taxon>Bacteria</taxon>
        <taxon>Pseudomonadati</taxon>
        <taxon>Pseudomonadota</taxon>
        <taxon>Gammaproteobacteria</taxon>
        <taxon>Pseudomonadales</taxon>
        <taxon>Marinobacteraceae</taxon>
        <taxon>Marinobacter</taxon>
    </lineage>
</organism>
<dbReference type="InterPro" id="IPR025194">
    <property type="entry name" value="RodZ-like_C"/>
</dbReference>
<dbReference type="InterPro" id="IPR001387">
    <property type="entry name" value="Cro/C1-type_HTH"/>
</dbReference>
<evidence type="ECO:0000259" key="3">
    <source>
        <dbReference type="Pfam" id="PF13464"/>
    </source>
</evidence>
<evidence type="ECO:0000313" key="4">
    <source>
        <dbReference type="EMBL" id="MBB5320362.1"/>
    </source>
</evidence>
<dbReference type="Proteomes" id="UP000591735">
    <property type="component" value="Unassembled WGS sequence"/>
</dbReference>
<feature type="region of interest" description="Disordered" evidence="1">
    <location>
        <begin position="144"/>
        <end position="239"/>
    </location>
</feature>